<comment type="catalytic activity">
    <reaction evidence="1 6">
        <text>a beta-lactam + H2O = a substituted beta-amino acid</text>
        <dbReference type="Rhea" id="RHEA:20401"/>
        <dbReference type="ChEBI" id="CHEBI:15377"/>
        <dbReference type="ChEBI" id="CHEBI:35627"/>
        <dbReference type="ChEBI" id="CHEBI:140347"/>
        <dbReference type="EC" id="3.5.2.6"/>
    </reaction>
</comment>
<keyword evidence="4 6" id="KW-0378">Hydrolase</keyword>
<dbReference type="PROSITE" id="PS00146">
    <property type="entry name" value="BETA_LACTAMASE_A"/>
    <property type="match status" value="1"/>
</dbReference>
<evidence type="ECO:0000256" key="1">
    <source>
        <dbReference type="ARBA" id="ARBA00001526"/>
    </source>
</evidence>
<keyword evidence="9" id="KW-1185">Reference proteome</keyword>
<dbReference type="SUPFAM" id="SSF56601">
    <property type="entry name" value="beta-lactamase/transpeptidase-like"/>
    <property type="match status" value="1"/>
</dbReference>
<dbReference type="NCBIfam" id="NF033103">
    <property type="entry name" value="bla_class_A"/>
    <property type="match status" value="1"/>
</dbReference>
<name>A0ABU7U538_9PROT</name>
<dbReference type="InterPro" id="IPR000871">
    <property type="entry name" value="Beta-lactam_class-A"/>
</dbReference>
<gene>
    <name evidence="8" type="primary">bla</name>
    <name evidence="8" type="ORF">DOFOFD_10560</name>
</gene>
<dbReference type="EC" id="3.5.2.6" evidence="3 6"/>
<dbReference type="RefSeq" id="WP_394820262.1">
    <property type="nucleotide sequence ID" value="NZ_JAWJZY010000005.1"/>
</dbReference>
<dbReference type="Proteomes" id="UP001312908">
    <property type="component" value="Unassembled WGS sequence"/>
</dbReference>
<organism evidence="8 9">
    <name type="scientific">Sorlinia euscelidii</name>
    <dbReference type="NCBI Taxonomy" id="3081148"/>
    <lineage>
        <taxon>Bacteria</taxon>
        <taxon>Pseudomonadati</taxon>
        <taxon>Pseudomonadota</taxon>
        <taxon>Alphaproteobacteria</taxon>
        <taxon>Acetobacterales</taxon>
        <taxon>Acetobacteraceae</taxon>
        <taxon>Sorlinia</taxon>
    </lineage>
</organism>
<evidence type="ECO:0000259" key="7">
    <source>
        <dbReference type="Pfam" id="PF13354"/>
    </source>
</evidence>
<protein>
    <recommendedName>
        <fullName evidence="3 6">Beta-lactamase</fullName>
        <ecNumber evidence="3 6">3.5.2.6</ecNumber>
    </recommendedName>
</protein>
<dbReference type="PRINTS" id="PR00118">
    <property type="entry name" value="BLACTAMASEA"/>
</dbReference>
<dbReference type="PANTHER" id="PTHR35333:SF3">
    <property type="entry name" value="BETA-LACTAMASE-TYPE TRANSPEPTIDASE FOLD CONTAINING PROTEIN"/>
    <property type="match status" value="1"/>
</dbReference>
<evidence type="ECO:0000256" key="4">
    <source>
        <dbReference type="ARBA" id="ARBA00022801"/>
    </source>
</evidence>
<dbReference type="Gene3D" id="3.40.710.10">
    <property type="entry name" value="DD-peptidase/beta-lactamase superfamily"/>
    <property type="match status" value="1"/>
</dbReference>
<accession>A0ABU7U538</accession>
<dbReference type="InterPro" id="IPR023650">
    <property type="entry name" value="Beta-lactam_class-A_AS"/>
</dbReference>
<feature type="domain" description="Beta-lactamase class A catalytic" evidence="7">
    <location>
        <begin position="57"/>
        <end position="266"/>
    </location>
</feature>
<keyword evidence="5 6" id="KW-0046">Antibiotic resistance</keyword>
<evidence type="ECO:0000313" key="8">
    <source>
        <dbReference type="EMBL" id="MEE8659446.1"/>
    </source>
</evidence>
<dbReference type="EMBL" id="JAWJZY010000005">
    <property type="protein sequence ID" value="MEE8659446.1"/>
    <property type="molecule type" value="Genomic_DNA"/>
</dbReference>
<evidence type="ECO:0000256" key="5">
    <source>
        <dbReference type="ARBA" id="ARBA00023251"/>
    </source>
</evidence>
<evidence type="ECO:0000256" key="3">
    <source>
        <dbReference type="ARBA" id="ARBA00012865"/>
    </source>
</evidence>
<dbReference type="PANTHER" id="PTHR35333">
    <property type="entry name" value="BETA-LACTAMASE"/>
    <property type="match status" value="1"/>
</dbReference>
<evidence type="ECO:0000313" key="9">
    <source>
        <dbReference type="Proteomes" id="UP001312908"/>
    </source>
</evidence>
<dbReference type="InterPro" id="IPR012338">
    <property type="entry name" value="Beta-lactam/transpept-like"/>
</dbReference>
<reference evidence="8 9" key="1">
    <citation type="submission" date="2023-10" db="EMBL/GenBank/DDBJ databases">
        <title>Sorlinia euscelidii gen. nov., sp. nov., an acetic acid bacteria isolated from the gut of Euscelidius variegatus emitter.</title>
        <authorList>
            <person name="Michoud G."/>
            <person name="Marasco R."/>
            <person name="Seferji K."/>
            <person name="Gonella E."/>
            <person name="Garuglieri E."/>
            <person name="Alma A."/>
            <person name="Mapelli F."/>
            <person name="Borin S."/>
            <person name="Daffonchio D."/>
            <person name="Crotti E."/>
        </authorList>
    </citation>
    <scope>NUCLEOTIDE SEQUENCE [LARGE SCALE GENOMIC DNA]</scope>
    <source>
        <strain evidence="8 9">EV16P</strain>
    </source>
</reference>
<proteinExistence type="inferred from homology"/>
<sequence>MSHRPTRREILASGISAALAPRAFSAEIADFSGARDIDALQKRAGGRIGFSARLHGEKRVLAFQPNQLFPMCSTHKFISVAALLALVDSGQRDLRQFIRYAEKDIQTYAPVAKRHLHEGGMYLSAICAAAIQQSDNSAANLILRELGGPAGWTQFARQIHDPVSRLDRYEPALNAAEAGDDRDSTSPNAMRRNIEKILTGHILSRASRQHLTHWMRNAPLTSSLIQSGLGRKADVYDKSGAGAHGTRGDIGLVSLPDGTMMSVAIYLTRTTLHRQAQDRLIAEITRRIVRKFSPT</sequence>
<dbReference type="Pfam" id="PF13354">
    <property type="entry name" value="Beta-lactamase2"/>
    <property type="match status" value="1"/>
</dbReference>
<dbReference type="InterPro" id="IPR045155">
    <property type="entry name" value="Beta-lactam_cat"/>
</dbReference>
<comment type="similarity">
    <text evidence="2 6">Belongs to the class-A beta-lactamase family.</text>
</comment>
<evidence type="ECO:0000256" key="6">
    <source>
        <dbReference type="RuleBase" id="RU361140"/>
    </source>
</evidence>
<evidence type="ECO:0000256" key="2">
    <source>
        <dbReference type="ARBA" id="ARBA00009009"/>
    </source>
</evidence>
<comment type="caution">
    <text evidence="8">The sequence shown here is derived from an EMBL/GenBank/DDBJ whole genome shotgun (WGS) entry which is preliminary data.</text>
</comment>